<feature type="compositionally biased region" description="Low complexity" evidence="4">
    <location>
        <begin position="232"/>
        <end position="243"/>
    </location>
</feature>
<dbReference type="InterPro" id="IPR013196">
    <property type="entry name" value="HTH_11"/>
</dbReference>
<keyword evidence="1" id="KW-0805">Transcription regulation</keyword>
<dbReference type="InterPro" id="IPR051534">
    <property type="entry name" value="CBASS_pafABC_assoc_protein"/>
</dbReference>
<feature type="compositionally biased region" description="Basic and acidic residues" evidence="4">
    <location>
        <begin position="266"/>
        <end position="277"/>
    </location>
</feature>
<protein>
    <submittedName>
        <fullName evidence="6">WYL domain-containing protein</fullName>
    </submittedName>
</protein>
<dbReference type="PROSITE" id="PS52050">
    <property type="entry name" value="WYL"/>
    <property type="match status" value="1"/>
</dbReference>
<dbReference type="Pfam" id="PF08279">
    <property type="entry name" value="HTH_11"/>
    <property type="match status" value="1"/>
</dbReference>
<keyword evidence="2" id="KW-0238">DNA-binding</keyword>
<organism evidence="6 7">
    <name type="scientific">Oerskovia merdavium</name>
    <dbReference type="NCBI Taxonomy" id="2762227"/>
    <lineage>
        <taxon>Bacteria</taxon>
        <taxon>Bacillati</taxon>
        <taxon>Actinomycetota</taxon>
        <taxon>Actinomycetes</taxon>
        <taxon>Micrococcales</taxon>
        <taxon>Cellulomonadaceae</taxon>
        <taxon>Oerskovia</taxon>
    </lineage>
</organism>
<dbReference type="Pfam" id="PF25583">
    <property type="entry name" value="WCX"/>
    <property type="match status" value="1"/>
</dbReference>
<evidence type="ECO:0000256" key="1">
    <source>
        <dbReference type="ARBA" id="ARBA00023015"/>
    </source>
</evidence>
<accession>A0ABR8TW95</accession>
<evidence type="ECO:0000313" key="6">
    <source>
        <dbReference type="EMBL" id="MBD7980050.1"/>
    </source>
</evidence>
<dbReference type="PROSITE" id="PS51000">
    <property type="entry name" value="HTH_DEOR_2"/>
    <property type="match status" value="1"/>
</dbReference>
<dbReference type="InterPro" id="IPR057727">
    <property type="entry name" value="WCX_dom"/>
</dbReference>
<dbReference type="PROSITE" id="PS00894">
    <property type="entry name" value="HTH_DEOR_1"/>
    <property type="match status" value="1"/>
</dbReference>
<keyword evidence="7" id="KW-1185">Reference proteome</keyword>
<feature type="region of interest" description="Disordered" evidence="4">
    <location>
        <begin position="232"/>
        <end position="277"/>
    </location>
</feature>
<dbReference type="RefSeq" id="WP_191801553.1">
    <property type="nucleotide sequence ID" value="NZ_JACSQF010000004.1"/>
</dbReference>
<feature type="compositionally biased region" description="Gly residues" evidence="4">
    <location>
        <begin position="252"/>
        <end position="265"/>
    </location>
</feature>
<dbReference type="PANTHER" id="PTHR34580">
    <property type="match status" value="1"/>
</dbReference>
<evidence type="ECO:0000256" key="4">
    <source>
        <dbReference type="SAM" id="MobiDB-lite"/>
    </source>
</evidence>
<sequence>MLETSARLLALLSLLQARRDWPGEALADRLRVSPRTVRRDVDRLRELGYPVRATKGPDGGYRLDAGAELPPLLFDDEQAVAVAVALQTTHVGGIEEPARRALATIRQVMPARLRGRIDALEVTAVRSARDEARPVVDQAVLVAVGSAVRAREVLRFDYDGGSSPLLGSGEAAFRPPRRAEPHHLVTWGGRWYLVAWDLEREDWRTFRVDRMTPRSPTGPRFAHRALPAVPVGAGSVRSGARGAAGEEDGRGSGDGPGAGAQAGGARGRDRQGRGKEPDVATYVAHVFSRPRWPVEGEVVLHARADALAPWVGDQGVVEAIGPDRSRLVAGSWSWRGLAAWVGMFDVPFEVVGPQELRDAVRELGERYRGALENR</sequence>
<dbReference type="InterPro" id="IPR036390">
    <property type="entry name" value="WH_DNA-bd_sf"/>
</dbReference>
<dbReference type="InterPro" id="IPR026881">
    <property type="entry name" value="WYL_dom"/>
</dbReference>
<proteinExistence type="predicted"/>
<dbReference type="PANTHER" id="PTHR34580:SF3">
    <property type="entry name" value="PROTEIN PAFB"/>
    <property type="match status" value="1"/>
</dbReference>
<dbReference type="Proteomes" id="UP000655570">
    <property type="component" value="Unassembled WGS sequence"/>
</dbReference>
<feature type="domain" description="HTH deoR-type" evidence="5">
    <location>
        <begin position="4"/>
        <end position="59"/>
    </location>
</feature>
<dbReference type="EMBL" id="JACSQF010000004">
    <property type="protein sequence ID" value="MBD7980050.1"/>
    <property type="molecule type" value="Genomic_DNA"/>
</dbReference>
<dbReference type="SUPFAM" id="SSF46785">
    <property type="entry name" value="Winged helix' DNA-binding domain"/>
    <property type="match status" value="1"/>
</dbReference>
<dbReference type="InterPro" id="IPR018356">
    <property type="entry name" value="Tscrpt_reg_HTH_DeoR_CS"/>
</dbReference>
<comment type="caution">
    <text evidence="6">The sequence shown here is derived from an EMBL/GenBank/DDBJ whole genome shotgun (WGS) entry which is preliminary data.</text>
</comment>
<evidence type="ECO:0000259" key="5">
    <source>
        <dbReference type="PROSITE" id="PS51000"/>
    </source>
</evidence>
<dbReference type="Gene3D" id="1.10.10.10">
    <property type="entry name" value="Winged helix-like DNA-binding domain superfamily/Winged helix DNA-binding domain"/>
    <property type="match status" value="1"/>
</dbReference>
<evidence type="ECO:0000256" key="2">
    <source>
        <dbReference type="ARBA" id="ARBA00023125"/>
    </source>
</evidence>
<gene>
    <name evidence="6" type="ORF">H9641_04870</name>
</gene>
<keyword evidence="3" id="KW-0804">Transcription</keyword>
<name>A0ABR8TW95_9CELL</name>
<evidence type="ECO:0000313" key="7">
    <source>
        <dbReference type="Proteomes" id="UP000655570"/>
    </source>
</evidence>
<evidence type="ECO:0000256" key="3">
    <source>
        <dbReference type="ARBA" id="ARBA00023163"/>
    </source>
</evidence>
<reference evidence="6 7" key="1">
    <citation type="submission" date="2020-08" db="EMBL/GenBank/DDBJ databases">
        <title>A Genomic Blueprint of the Chicken Gut Microbiome.</title>
        <authorList>
            <person name="Gilroy R."/>
            <person name="Ravi A."/>
            <person name="Getino M."/>
            <person name="Pursley I."/>
            <person name="Horton D.L."/>
            <person name="Alikhan N.-F."/>
            <person name="Baker D."/>
            <person name="Gharbi K."/>
            <person name="Hall N."/>
            <person name="Watson M."/>
            <person name="Adriaenssens E.M."/>
            <person name="Foster-Nyarko E."/>
            <person name="Jarju S."/>
            <person name="Secka A."/>
            <person name="Antonio M."/>
            <person name="Oren A."/>
            <person name="Chaudhuri R."/>
            <person name="La Ragione R.M."/>
            <person name="Hildebrand F."/>
            <person name="Pallen M.J."/>
        </authorList>
    </citation>
    <scope>NUCLEOTIDE SEQUENCE [LARGE SCALE GENOMIC DNA]</scope>
    <source>
        <strain evidence="6 7">Sa2CUA9</strain>
    </source>
</reference>
<dbReference type="InterPro" id="IPR036388">
    <property type="entry name" value="WH-like_DNA-bd_sf"/>
</dbReference>
<dbReference type="Pfam" id="PF13280">
    <property type="entry name" value="WYL"/>
    <property type="match status" value="1"/>
</dbReference>
<dbReference type="InterPro" id="IPR001034">
    <property type="entry name" value="DeoR_HTH"/>
</dbReference>